<gene>
    <name evidence="2" type="ORF">UT92_C0006G0015</name>
</gene>
<sequence length="300" mass="33493">MSQANTPSRAGIFLEASKKLRQDFERVKNLPHHGEKGREAENILKIFLKEHLPKRFDVASGFILDQSDQVSNQTDVIVYDASSCPLLETYEDNLIIPSDNAAVVIEVKSNLTAADIKDAADKIAQIKSLKKSAIDLPPGPWNINTIGIVFAFKSTLSIETVGSHYHKSIAEKEIGRHIDYIFILDDGMLTLIAHIPGEKGFAPILMYHPNSGINGTVLVLGGTKFKEKTLDQFLRFLVAHLHFFWPHITHPGFDMSPSDNATGEKVFGTFLTVKTGETDPQKQKILHDEYKKKFQEGKLD</sequence>
<dbReference type="CDD" id="cd21173">
    <property type="entry name" value="NucC-like"/>
    <property type="match status" value="1"/>
</dbReference>
<organism evidence="2 3">
    <name type="scientific">Candidatus Curtissbacteria bacterium GW2011_GWA1_40_24</name>
    <dbReference type="NCBI Taxonomy" id="1618406"/>
    <lineage>
        <taxon>Bacteria</taxon>
        <taxon>Candidatus Curtissiibacteriota</taxon>
    </lineage>
</organism>
<dbReference type="Proteomes" id="UP000034489">
    <property type="component" value="Unassembled WGS sequence"/>
</dbReference>
<evidence type="ECO:0000313" key="3">
    <source>
        <dbReference type="Proteomes" id="UP000034489"/>
    </source>
</evidence>
<reference evidence="2 3" key="1">
    <citation type="journal article" date="2015" name="Nature">
        <title>rRNA introns, odd ribosomes, and small enigmatic genomes across a large radiation of phyla.</title>
        <authorList>
            <person name="Brown C.T."/>
            <person name="Hug L.A."/>
            <person name="Thomas B.C."/>
            <person name="Sharon I."/>
            <person name="Castelle C.J."/>
            <person name="Singh A."/>
            <person name="Wilkins M.J."/>
            <person name="Williams K.H."/>
            <person name="Banfield J.F."/>
        </authorList>
    </citation>
    <scope>NUCLEOTIDE SEQUENCE [LARGE SCALE GENOMIC DNA]</scope>
</reference>
<dbReference type="EMBL" id="LBYQ01000006">
    <property type="protein sequence ID" value="KKR55327.1"/>
    <property type="molecule type" value="Genomic_DNA"/>
</dbReference>
<proteinExistence type="predicted"/>
<name>A0A0G0UYA4_9BACT</name>
<dbReference type="AlphaFoldDB" id="A0A0G0UYA4"/>
<dbReference type="Pfam" id="PF20247">
    <property type="entry name" value="DUF6602"/>
    <property type="match status" value="1"/>
</dbReference>
<evidence type="ECO:0000259" key="1">
    <source>
        <dbReference type="Pfam" id="PF20247"/>
    </source>
</evidence>
<dbReference type="InterPro" id="IPR046537">
    <property type="entry name" value="DUF6602"/>
</dbReference>
<accession>A0A0G0UYA4</accession>
<evidence type="ECO:0000313" key="2">
    <source>
        <dbReference type="EMBL" id="KKR55327.1"/>
    </source>
</evidence>
<comment type="caution">
    <text evidence="2">The sequence shown here is derived from an EMBL/GenBank/DDBJ whole genome shotgun (WGS) entry which is preliminary data.</text>
</comment>
<feature type="domain" description="DUF6602" evidence="1">
    <location>
        <begin position="27"/>
        <end position="129"/>
    </location>
</feature>
<protein>
    <recommendedName>
        <fullName evidence="1">DUF6602 domain-containing protein</fullName>
    </recommendedName>
</protein>